<keyword evidence="4" id="KW-0418">Kinase</keyword>
<comment type="caution">
    <text evidence="8">The sequence shown here is derived from an EMBL/GenBank/DDBJ whole genome shotgun (WGS) entry which is preliminary data.</text>
</comment>
<dbReference type="Gene3D" id="1.10.510.10">
    <property type="entry name" value="Transferase(Phosphotransferase) domain 1"/>
    <property type="match status" value="1"/>
</dbReference>
<dbReference type="GO" id="GO:0005856">
    <property type="term" value="C:cytoskeleton"/>
    <property type="evidence" value="ECO:0007669"/>
    <property type="project" value="TreeGrafter"/>
</dbReference>
<evidence type="ECO:0000256" key="5">
    <source>
        <dbReference type="ARBA" id="ARBA00022840"/>
    </source>
</evidence>
<dbReference type="AlphaFoldDB" id="A0A8S4RTF9"/>
<proteinExistence type="predicted"/>
<evidence type="ECO:0000256" key="6">
    <source>
        <dbReference type="SAM" id="MobiDB-lite"/>
    </source>
</evidence>
<dbReference type="GO" id="GO:0004674">
    <property type="term" value="F:protein serine/threonine kinase activity"/>
    <property type="evidence" value="ECO:0007669"/>
    <property type="project" value="UniProtKB-KW"/>
</dbReference>
<keyword evidence="1" id="KW-0723">Serine/threonine-protein kinase</keyword>
<keyword evidence="2" id="KW-0808">Transferase</keyword>
<evidence type="ECO:0000313" key="8">
    <source>
        <dbReference type="EMBL" id="CAH2240999.1"/>
    </source>
</evidence>
<dbReference type="GO" id="GO:0005524">
    <property type="term" value="F:ATP binding"/>
    <property type="evidence" value="ECO:0007669"/>
    <property type="project" value="UniProtKB-KW"/>
</dbReference>
<keyword evidence="3" id="KW-0547">Nucleotide-binding</keyword>
<keyword evidence="5" id="KW-0067">ATP-binding</keyword>
<dbReference type="EMBL" id="CAKXAJ010025562">
    <property type="protein sequence ID" value="CAH2240999.1"/>
    <property type="molecule type" value="Genomic_DNA"/>
</dbReference>
<evidence type="ECO:0000256" key="2">
    <source>
        <dbReference type="ARBA" id="ARBA00022679"/>
    </source>
</evidence>
<dbReference type="PANTHER" id="PTHR24058">
    <property type="entry name" value="DUAL SPECIFICITY PROTEIN KINASE"/>
    <property type="match status" value="1"/>
</dbReference>
<evidence type="ECO:0000313" key="9">
    <source>
        <dbReference type="Proteomes" id="UP000838756"/>
    </source>
</evidence>
<accession>A0A8S4RTF9</accession>
<evidence type="ECO:0000259" key="7">
    <source>
        <dbReference type="PROSITE" id="PS50011"/>
    </source>
</evidence>
<reference evidence="8" key="1">
    <citation type="submission" date="2022-03" db="EMBL/GenBank/DDBJ databases">
        <authorList>
            <person name="Lindestad O."/>
        </authorList>
    </citation>
    <scope>NUCLEOTIDE SEQUENCE</scope>
</reference>
<gene>
    <name evidence="8" type="primary">jg4070</name>
    <name evidence="8" type="ORF">PAEG_LOCUS17470</name>
</gene>
<dbReference type="InterPro" id="IPR000719">
    <property type="entry name" value="Prot_kinase_dom"/>
</dbReference>
<dbReference type="InterPro" id="IPR011009">
    <property type="entry name" value="Kinase-like_dom_sf"/>
</dbReference>
<dbReference type="Proteomes" id="UP000838756">
    <property type="component" value="Unassembled WGS sequence"/>
</dbReference>
<dbReference type="SUPFAM" id="SSF56112">
    <property type="entry name" value="Protein kinase-like (PK-like)"/>
    <property type="match status" value="1"/>
</dbReference>
<organism evidence="8 9">
    <name type="scientific">Pararge aegeria aegeria</name>
    <dbReference type="NCBI Taxonomy" id="348720"/>
    <lineage>
        <taxon>Eukaryota</taxon>
        <taxon>Metazoa</taxon>
        <taxon>Ecdysozoa</taxon>
        <taxon>Arthropoda</taxon>
        <taxon>Hexapoda</taxon>
        <taxon>Insecta</taxon>
        <taxon>Pterygota</taxon>
        <taxon>Neoptera</taxon>
        <taxon>Endopterygota</taxon>
        <taxon>Lepidoptera</taxon>
        <taxon>Glossata</taxon>
        <taxon>Ditrysia</taxon>
        <taxon>Papilionoidea</taxon>
        <taxon>Nymphalidae</taxon>
        <taxon>Satyrinae</taxon>
        <taxon>Satyrini</taxon>
        <taxon>Parargina</taxon>
        <taxon>Pararge</taxon>
    </lineage>
</organism>
<evidence type="ECO:0000256" key="4">
    <source>
        <dbReference type="ARBA" id="ARBA00022777"/>
    </source>
</evidence>
<dbReference type="OrthoDB" id="6924163at2759"/>
<feature type="region of interest" description="Disordered" evidence="6">
    <location>
        <begin position="266"/>
        <end position="295"/>
    </location>
</feature>
<dbReference type="InterPro" id="IPR050494">
    <property type="entry name" value="Ser_Thr_dual-spec_kinase"/>
</dbReference>
<sequence length="719" mass="78422">MESLSPNSNSNHTLQCCLAAELSVREVIDFGSSCYEHQRVYTYIQSRFYRAPEVMMGAKYGMPIDMWSLGCILAELLTGFPLLPGEDEADQMACIIELLGMPPQRLIEQGKRSKNFISSKGLPRYCTATMLPDGTTLLSSGMSRRGKPRGLPGSKSFVTALKGCQDKYFIDFIRRKSFHSSETACGTVGGEQRIGWSEWTEWVGGKRGRSGRALLDGQQIAPFARALLAPARSAPPRQAPSSPVISFLLVLDTPDELLQPVGRCAPTVTPTPRSTTATTSSDRANASDAAPRQTDFNSALSWKRPCCDVTTATTELRKASWVCAHSDVASGVATSRVSGSRASTLSAASSWNGAHASDVTNGVKTACDGGSRASDTSWNIPEVHSASDSVCGRRTTACVQTVSASHRANVSASDVKSLSVPGMRPPLPVNAHHHRNDFFNHPHKANLTNIVPNMPAHSLSAQNHVPHNGGRINFNSHACNNVPNWSRSVDILKALHHAVPHNSSSHVDDRSAYAEVRQPSSARRPIFDIYAVPGEAKEPCHQNRDVVNQNSNPIYYRSKPKEANSSCTCVPISIPRVSSWSFTKKSVASTPIATNQAMNNMIKIQSADNIRRLQFINASIPSTSGQLDFDRTIYPPNNNENSAIYRHQTMPQEVVCHQPRENKNVPQIPIPLPMPSNKTHVHPNSAKNSVVHWTNSVENRVCCPETVLYGAVYGLKCLK</sequence>
<feature type="compositionally biased region" description="Low complexity" evidence="6">
    <location>
        <begin position="266"/>
        <end position="292"/>
    </location>
</feature>
<dbReference type="Pfam" id="PF00069">
    <property type="entry name" value="Pkinase"/>
    <property type="match status" value="1"/>
</dbReference>
<name>A0A8S4RTF9_9NEOP</name>
<feature type="domain" description="Protein kinase" evidence="7">
    <location>
        <begin position="1"/>
        <end position="169"/>
    </location>
</feature>
<evidence type="ECO:0000256" key="1">
    <source>
        <dbReference type="ARBA" id="ARBA00022527"/>
    </source>
</evidence>
<dbReference type="GO" id="GO:0005737">
    <property type="term" value="C:cytoplasm"/>
    <property type="evidence" value="ECO:0007669"/>
    <property type="project" value="TreeGrafter"/>
</dbReference>
<protein>
    <submittedName>
        <fullName evidence="8">Jg4070 protein</fullName>
    </submittedName>
</protein>
<dbReference type="PROSITE" id="PS50011">
    <property type="entry name" value="PROTEIN_KINASE_DOM"/>
    <property type="match status" value="1"/>
</dbReference>
<evidence type="ECO:0000256" key="3">
    <source>
        <dbReference type="ARBA" id="ARBA00022741"/>
    </source>
</evidence>
<keyword evidence="9" id="KW-1185">Reference proteome</keyword>
<dbReference type="GO" id="GO:0005634">
    <property type="term" value="C:nucleus"/>
    <property type="evidence" value="ECO:0007669"/>
    <property type="project" value="TreeGrafter"/>
</dbReference>
<dbReference type="PANTHER" id="PTHR24058:SF112">
    <property type="entry name" value="DUAL SPECIFICITY TYROSINE-PHOSPHORYLATION-REGULATED KINASE 3 HOMOLOG-RELATED"/>
    <property type="match status" value="1"/>
</dbReference>